<dbReference type="STRING" id="479431.Namu_1874"/>
<dbReference type="InterPro" id="IPR001650">
    <property type="entry name" value="Helicase_C-like"/>
</dbReference>
<dbReference type="InterPro" id="IPR033454">
    <property type="entry name" value="RecG_wedge"/>
</dbReference>
<dbReference type="PANTHER" id="PTHR47964:SF1">
    <property type="entry name" value="ATP-DEPENDENT DNA HELICASE HOMOLOG RECG, CHLOROPLASTIC"/>
    <property type="match status" value="1"/>
</dbReference>
<keyword evidence="4 11" id="KW-0347">Helicase</keyword>
<dbReference type="SMART" id="SM00487">
    <property type="entry name" value="DEXDc"/>
    <property type="match status" value="1"/>
</dbReference>
<dbReference type="InParanoid" id="C8XH57"/>
<dbReference type="GO" id="GO:0003677">
    <property type="term" value="F:DNA binding"/>
    <property type="evidence" value="ECO:0007669"/>
    <property type="project" value="UniProtKB-KW"/>
</dbReference>
<dbReference type="CDD" id="cd17992">
    <property type="entry name" value="DEXHc_RecG"/>
    <property type="match status" value="1"/>
</dbReference>
<proteinExistence type="predicted"/>
<dbReference type="FunCoup" id="C8XH57">
    <property type="interactions" value="178"/>
</dbReference>
<keyword evidence="1" id="KW-0547">Nucleotide-binding</keyword>
<keyword evidence="3" id="KW-0378">Hydrolase</keyword>
<dbReference type="NCBIfam" id="NF008167">
    <property type="entry name" value="PRK10917.2-1"/>
    <property type="match status" value="1"/>
</dbReference>
<dbReference type="PANTHER" id="PTHR47964">
    <property type="entry name" value="ATP-DEPENDENT DNA HELICASE HOMOLOG RECG, CHLOROPLASTIC"/>
    <property type="match status" value="1"/>
</dbReference>
<reference evidence="12" key="1">
    <citation type="submission" date="2009-09" db="EMBL/GenBank/DDBJ databases">
        <title>The complete genome of Nakamurella multipartita DSM 44233.</title>
        <authorList>
            <consortium name="US DOE Joint Genome Institute (JGI-PGF)"/>
            <person name="Lucas S."/>
            <person name="Copeland A."/>
            <person name="Lapidus A."/>
            <person name="Glavina del Rio T."/>
            <person name="Dalin E."/>
            <person name="Tice H."/>
            <person name="Bruce D."/>
            <person name="Goodwin L."/>
            <person name="Pitluck S."/>
            <person name="Kyrpides N."/>
            <person name="Mavromatis K."/>
            <person name="Ivanova N."/>
            <person name="Ovchinnikova G."/>
            <person name="Sims D."/>
            <person name="Meincke L."/>
            <person name="Brettin T."/>
            <person name="Detter J.C."/>
            <person name="Han C."/>
            <person name="Larimer F."/>
            <person name="Land M."/>
            <person name="Hauser L."/>
            <person name="Markowitz V."/>
            <person name="Cheng J.-F."/>
            <person name="Hugenholtz P."/>
            <person name="Woyke T."/>
            <person name="Wu D."/>
            <person name="Klenk H.-P."/>
            <person name="Eisen J.A."/>
        </authorList>
    </citation>
    <scope>NUCLEOTIDE SEQUENCE [LARGE SCALE GENOMIC DNA]</scope>
    <source>
        <strain evidence="12">ATCC 700099 / DSM 44233 / CIP 104796 / JCM 9543 / NBRC 105858 / Y-104</strain>
    </source>
</reference>
<dbReference type="Pfam" id="PF00271">
    <property type="entry name" value="Helicase_C"/>
    <property type="match status" value="1"/>
</dbReference>
<dbReference type="InterPro" id="IPR012340">
    <property type="entry name" value="NA-bd_OB-fold"/>
</dbReference>
<evidence type="ECO:0000256" key="5">
    <source>
        <dbReference type="ARBA" id="ARBA00022840"/>
    </source>
</evidence>
<evidence type="ECO:0000313" key="11">
    <source>
        <dbReference type="EMBL" id="ACV78263.1"/>
    </source>
</evidence>
<keyword evidence="2" id="KW-0227">DNA damage</keyword>
<dbReference type="Pfam" id="PF19833">
    <property type="entry name" value="RecG_dom3_C"/>
    <property type="match status" value="1"/>
</dbReference>
<dbReference type="Pfam" id="PF00270">
    <property type="entry name" value="DEAD"/>
    <property type="match status" value="1"/>
</dbReference>
<keyword evidence="7" id="KW-0234">DNA repair</keyword>
<feature type="domain" description="Helicase ATP-binding" evidence="9">
    <location>
        <begin position="302"/>
        <end position="477"/>
    </location>
</feature>
<dbReference type="SMART" id="SM00490">
    <property type="entry name" value="HELICc"/>
    <property type="match status" value="1"/>
</dbReference>
<evidence type="ECO:0000259" key="10">
    <source>
        <dbReference type="PROSITE" id="PS51194"/>
    </source>
</evidence>
<dbReference type="eggNOG" id="COG1200">
    <property type="taxonomic scope" value="Bacteria"/>
</dbReference>
<gene>
    <name evidence="11" type="ordered locus">Namu_1874</name>
</gene>
<evidence type="ECO:0000256" key="1">
    <source>
        <dbReference type="ARBA" id="ARBA00022741"/>
    </source>
</evidence>
<dbReference type="Pfam" id="PF17191">
    <property type="entry name" value="RecG_wedge"/>
    <property type="match status" value="1"/>
</dbReference>
<dbReference type="GO" id="GO:0003678">
    <property type="term" value="F:DNA helicase activity"/>
    <property type="evidence" value="ECO:0007669"/>
    <property type="project" value="TreeGrafter"/>
</dbReference>
<dbReference type="Proteomes" id="UP000002218">
    <property type="component" value="Chromosome"/>
</dbReference>
<evidence type="ECO:0000256" key="3">
    <source>
        <dbReference type="ARBA" id="ARBA00022801"/>
    </source>
</evidence>
<protein>
    <recommendedName>
        <fullName evidence="8">Probable DNA 3'-5' helicase RecG</fullName>
    </recommendedName>
</protein>
<evidence type="ECO:0000313" key="12">
    <source>
        <dbReference type="Proteomes" id="UP000002218"/>
    </source>
</evidence>
<keyword evidence="6" id="KW-0238">DNA-binding</keyword>
<dbReference type="InterPro" id="IPR011545">
    <property type="entry name" value="DEAD/DEAH_box_helicase_dom"/>
</dbReference>
<dbReference type="InterPro" id="IPR045562">
    <property type="entry name" value="RecG_dom3_C"/>
</dbReference>
<keyword evidence="5" id="KW-0067">ATP-binding</keyword>
<evidence type="ECO:0000256" key="7">
    <source>
        <dbReference type="ARBA" id="ARBA00023204"/>
    </source>
</evidence>
<keyword evidence="12" id="KW-1185">Reference proteome</keyword>
<sequence>MEQIGLDTPLKELIGARTAGRLADKLELATVGDLLRYYPRKYDQRGRLTDLGKLVVGERATVWARVVKVVEKELGHRGPGRGARGRGGGVKHITKVVIGDDHRQLTCTFFNQYHWTKTLPPGTDAMFSGKITKFQTELQMSSPSVAILSDGRGSDGSTENNPIEIIESFPGGVIPVYPLVEGVTQAVLQRSVRLLLDLGPRIEDPVPEVLLAQRGLVDLATALHDIHRPRTQEHLDRAKARLRYDEALSVQLVLARRKALAREFPAEPCPRVPGGLLDAFDANLPFELTAGQRAVGEAIGTDLATIHPMNRLLQGEVGSGKTVVALRAMLQVIDSGRQAVMLAPTEVLAAQHARSLRQVLGPLGRGGELGAPAESTAITLLTGSLPAKARKLALLTIASGQAGIVVGTHALLSEGVFFANLGLIVVDEQHRFGVEQRHALRTKHPDGSPPHVLVMTATPIPRTVAMTVFGDLDTSTLDELPRGRSPIGTTVVPAAEKPAWVERAWQRIREEVGKGHQAYVVCPKIGDGSGEDAAGELFEDGSVAETDSDAEGESTRRAPLAVTQVAAMLRDGPLADLRVGVLHGRLVPAEKDAVMTAFAAGELDVLVATTVIEVGVDVPNATMMVIMDAERFGMSQLHQLRGRVGRGSAPGICLLVTESPEGTPGRFRLAAVAATTDGFELAEADLELRREGNVLGTEQAGKSTALRQLSLLRDRDVIEDARTDAAGLVGDDPAMARWPGLADMVSAVIAEQDQDYLDKG</sequence>
<dbReference type="GO" id="GO:0005524">
    <property type="term" value="F:ATP binding"/>
    <property type="evidence" value="ECO:0007669"/>
    <property type="project" value="UniProtKB-KW"/>
</dbReference>
<dbReference type="AlphaFoldDB" id="C8XH57"/>
<evidence type="ECO:0000256" key="2">
    <source>
        <dbReference type="ARBA" id="ARBA00022763"/>
    </source>
</evidence>
<dbReference type="HOGENOM" id="CLU_005122_7_1_11"/>
<evidence type="ECO:0000256" key="8">
    <source>
        <dbReference type="ARBA" id="ARBA00049819"/>
    </source>
</evidence>
<accession>C8XH57</accession>
<dbReference type="EMBL" id="CP001737">
    <property type="protein sequence ID" value="ACV78263.1"/>
    <property type="molecule type" value="Genomic_DNA"/>
</dbReference>
<dbReference type="PROSITE" id="PS51192">
    <property type="entry name" value="HELICASE_ATP_BIND_1"/>
    <property type="match status" value="1"/>
</dbReference>
<organism evidence="11 12">
    <name type="scientific">Nakamurella multipartita (strain ATCC 700099 / DSM 44233 / CIP 104796 / JCM 9543 / NBRC 105858 / Y-104)</name>
    <name type="common">Microsphaera multipartita</name>
    <dbReference type="NCBI Taxonomy" id="479431"/>
    <lineage>
        <taxon>Bacteria</taxon>
        <taxon>Bacillati</taxon>
        <taxon>Actinomycetota</taxon>
        <taxon>Actinomycetes</taxon>
        <taxon>Nakamurellales</taxon>
        <taxon>Nakamurellaceae</taxon>
        <taxon>Nakamurella</taxon>
    </lineage>
</organism>
<dbReference type="SUPFAM" id="SSF50249">
    <property type="entry name" value="Nucleic acid-binding proteins"/>
    <property type="match status" value="1"/>
</dbReference>
<dbReference type="Gene3D" id="2.40.50.140">
    <property type="entry name" value="Nucleic acid-binding proteins"/>
    <property type="match status" value="1"/>
</dbReference>
<dbReference type="KEGG" id="nml:Namu_1874"/>
<evidence type="ECO:0000256" key="4">
    <source>
        <dbReference type="ARBA" id="ARBA00022806"/>
    </source>
</evidence>
<dbReference type="InterPro" id="IPR047112">
    <property type="entry name" value="RecG/Mfd"/>
</dbReference>
<evidence type="ECO:0000256" key="6">
    <source>
        <dbReference type="ARBA" id="ARBA00023125"/>
    </source>
</evidence>
<dbReference type="Gene3D" id="3.40.50.300">
    <property type="entry name" value="P-loop containing nucleotide triphosphate hydrolases"/>
    <property type="match status" value="2"/>
</dbReference>
<dbReference type="PROSITE" id="PS51194">
    <property type="entry name" value="HELICASE_CTER"/>
    <property type="match status" value="1"/>
</dbReference>
<dbReference type="SUPFAM" id="SSF52540">
    <property type="entry name" value="P-loop containing nucleoside triphosphate hydrolases"/>
    <property type="match status" value="2"/>
</dbReference>
<evidence type="ECO:0000259" key="9">
    <source>
        <dbReference type="PROSITE" id="PS51192"/>
    </source>
</evidence>
<dbReference type="InterPro" id="IPR027417">
    <property type="entry name" value="P-loop_NTPase"/>
</dbReference>
<feature type="domain" description="Helicase C-terminal" evidence="10">
    <location>
        <begin position="500"/>
        <end position="687"/>
    </location>
</feature>
<dbReference type="CDD" id="cd04488">
    <property type="entry name" value="RecG_wedge_OBF"/>
    <property type="match status" value="1"/>
</dbReference>
<dbReference type="GO" id="GO:0016787">
    <property type="term" value="F:hydrolase activity"/>
    <property type="evidence" value="ECO:0007669"/>
    <property type="project" value="UniProtKB-KW"/>
</dbReference>
<dbReference type="GO" id="GO:0006281">
    <property type="term" value="P:DNA repair"/>
    <property type="evidence" value="ECO:0007669"/>
    <property type="project" value="UniProtKB-KW"/>
</dbReference>
<dbReference type="InterPro" id="IPR014001">
    <property type="entry name" value="Helicase_ATP-bd"/>
</dbReference>
<name>C8XH57_NAKMY</name>
<reference evidence="11 12" key="2">
    <citation type="journal article" date="2010" name="Stand. Genomic Sci.">
        <title>Complete genome sequence of Nakamurella multipartita type strain (Y-104).</title>
        <authorList>
            <person name="Tice H."/>
            <person name="Mayilraj S."/>
            <person name="Sims D."/>
            <person name="Lapidus A."/>
            <person name="Nolan M."/>
            <person name="Lucas S."/>
            <person name="Glavina Del Rio T."/>
            <person name="Copeland A."/>
            <person name="Cheng J.F."/>
            <person name="Meincke L."/>
            <person name="Bruce D."/>
            <person name="Goodwin L."/>
            <person name="Pitluck S."/>
            <person name="Ivanova N."/>
            <person name="Mavromatis K."/>
            <person name="Ovchinnikova G."/>
            <person name="Pati A."/>
            <person name="Chen A."/>
            <person name="Palaniappan K."/>
            <person name="Land M."/>
            <person name="Hauser L."/>
            <person name="Chang Y.J."/>
            <person name="Jeffries C.D."/>
            <person name="Detter J.C."/>
            <person name="Brettin T."/>
            <person name="Rohde M."/>
            <person name="Goker M."/>
            <person name="Bristow J."/>
            <person name="Eisen J.A."/>
            <person name="Markowitz V."/>
            <person name="Hugenholtz P."/>
            <person name="Kyrpides N.C."/>
            <person name="Klenk H.P."/>
            <person name="Chen F."/>
        </authorList>
    </citation>
    <scope>NUCLEOTIDE SEQUENCE [LARGE SCALE GENOMIC DNA]</scope>
    <source>
        <strain evidence="12">ATCC 700099 / DSM 44233 / CIP 104796 / JCM 9543 / NBRC 105858 / Y-104</strain>
    </source>
</reference>